<evidence type="ECO:0000256" key="5">
    <source>
        <dbReference type="ARBA" id="ARBA00023242"/>
    </source>
</evidence>
<feature type="compositionally biased region" description="Polar residues" evidence="6">
    <location>
        <begin position="45"/>
        <end position="66"/>
    </location>
</feature>
<dbReference type="InterPro" id="IPR056518">
    <property type="entry name" value="HEAT_Ints3_C"/>
</dbReference>
<keyword evidence="5" id="KW-0539">Nucleus</keyword>
<sequence length="1148" mass="125933">MGPPPPPPPPPPPNSDSSSPSATLASGPPPAPPPVLPPQAPPATIDTTSPRASTSHVAGASSTSSHHPALPPSSKLLNHSPLDAPDELDRKWYAHFYHMQKTIQGKDETAALVILKQQPTEDVTPLPFQPYIALLYGVITDPSQSKQHLRYLTAVAAADNYKNCMAWLQKLVDLKFVKLLVACRSQLLWLVRELVHVNAPGVDKVVACLMRYLTGGDPSRTTIWLASSMIRILIEHEAWLLSCSSLIPFVFHTFARIALDHSAAQHASLLKQEVELCTTLWNRRQADVAQLGREIVRVLSDAKDIPGMNALWKQLRNVRDTTEVEKEVTVYSVAHLMAIATPPKYLAYRLNPKMEEYLLFMMERVQAASVTRYQKWFSSQFLSSTGSDALVPDLVRYICAVYHPSNQILSSKVTPRYHILGWLYLLCHGSKTPNLLARVQLAMFFDYLYFKPSDNIMSVEPAILLMVKSLKSHPIVSLSMIQFLVFAVEKYAASAVNRKLMQKGVSTAFSTILKLGVVPSILPLQSFPMLLSSAPELQSELHRIFPEHFPSAEIATMTQAQASASSPLSSAGESPSRSPGPASSPGRQSPIRHSPARESPVRGSPIGVGSPLASPLRSQSPVHSDTSLGGSASSDANSLGALSFLPSNQHTIESTTELATHGDTLTPTSPAPVISHVQPVIDVPESIAASGLIDIKRFQQIMPEPCSRPSESFLECLNDILLSWSRQDNAVELAASLGSFLHELLERIIVTSPIASRNLQDATSVSVFDSMLDQVLSEPLALYVPFLKAMYARDVTISYRLLVFCCSQGNGKSPDIALGPYAVFADAIGGNLAQHIVKDLSLSQQIDDARAQACGFLDKPVSMSLSKGEMDAVSATSLLVCPYLFAHVEHPFLSKLEGRSEALVQSLLGLLTPAMLHTLCSRVVMREFSIFNNRLANIVLSSLQWTSWEQYSMWDLVVAELQSGRSVAAETNMMAAARKVLACVDPKETPETMTGLLKCLIHFRPDVSVLQSVFNLSDTYDDFSLSVLTCWMDKFPDVMTSYVHSSLESASESNFSKDSAVARLINKLDHLQEVRSRNFHSSGLESEVLAVLQDGSIVSMLKKKLLQLPIDTSPLANDYHTLRAFLVDDDQPPYKKKPRLAEEDDYQA</sequence>
<comment type="caution">
    <text evidence="9">The sequence shown here is derived from an EMBL/GenBank/DDBJ whole genome shotgun (WGS) entry which is preliminary data.</text>
</comment>
<feature type="compositionally biased region" description="Low complexity" evidence="6">
    <location>
        <begin position="15"/>
        <end position="26"/>
    </location>
</feature>
<evidence type="ECO:0000313" key="10">
    <source>
        <dbReference type="Proteomes" id="UP001162060"/>
    </source>
</evidence>
<dbReference type="EMBL" id="CAKLBY020000066">
    <property type="protein sequence ID" value="CAK7922545.1"/>
    <property type="molecule type" value="Genomic_DNA"/>
</dbReference>
<feature type="domain" description="Ints3-like C-terminal" evidence="8">
    <location>
        <begin position="883"/>
        <end position="1075"/>
    </location>
</feature>
<evidence type="ECO:0000259" key="8">
    <source>
        <dbReference type="Pfam" id="PF24566"/>
    </source>
</evidence>
<dbReference type="AlphaFoldDB" id="A0AAV1TJH7"/>
<feature type="compositionally biased region" description="Pro residues" evidence="6">
    <location>
        <begin position="27"/>
        <end position="41"/>
    </location>
</feature>
<name>A0AAV1TJH7_9STRA</name>
<protein>
    <recommendedName>
        <fullName evidence="11">Integrator complex subunit 3</fullName>
    </recommendedName>
</protein>
<feature type="compositionally biased region" description="Polar residues" evidence="6">
    <location>
        <begin position="616"/>
        <end position="633"/>
    </location>
</feature>
<evidence type="ECO:0000256" key="3">
    <source>
        <dbReference type="ARBA" id="ARBA00006130"/>
    </source>
</evidence>
<evidence type="ECO:0000256" key="6">
    <source>
        <dbReference type="SAM" id="MobiDB-lite"/>
    </source>
</evidence>
<comment type="subcellular location">
    <subcellularLocation>
        <location evidence="2">Cytoplasm</location>
    </subcellularLocation>
    <subcellularLocation>
        <location evidence="1">Nucleus</location>
    </subcellularLocation>
</comment>
<dbReference type="PANTHER" id="PTHR13587">
    <property type="entry name" value="INTEGRATOR COMPLEX SUBUNIT 3"/>
    <property type="match status" value="1"/>
</dbReference>
<evidence type="ECO:0000313" key="9">
    <source>
        <dbReference type="EMBL" id="CAK7922545.1"/>
    </source>
</evidence>
<feature type="compositionally biased region" description="Low complexity" evidence="6">
    <location>
        <begin position="559"/>
        <end position="589"/>
    </location>
</feature>
<gene>
    <name evidence="9" type="ORF">PM001_LOCUS7716</name>
</gene>
<accession>A0AAV1TJH7</accession>
<dbReference type="Pfam" id="PF24566">
    <property type="entry name" value="HEAT_Ints3_C"/>
    <property type="match status" value="1"/>
</dbReference>
<reference evidence="9" key="1">
    <citation type="submission" date="2024-01" db="EMBL/GenBank/DDBJ databases">
        <authorList>
            <person name="Webb A."/>
        </authorList>
    </citation>
    <scope>NUCLEOTIDE SEQUENCE</scope>
    <source>
        <strain evidence="9">Pm1</strain>
    </source>
</reference>
<evidence type="ECO:0000256" key="1">
    <source>
        <dbReference type="ARBA" id="ARBA00004123"/>
    </source>
</evidence>
<evidence type="ECO:0008006" key="11">
    <source>
        <dbReference type="Google" id="ProtNLM"/>
    </source>
</evidence>
<dbReference type="Proteomes" id="UP001162060">
    <property type="component" value="Unassembled WGS sequence"/>
</dbReference>
<dbReference type="GO" id="GO:0005737">
    <property type="term" value="C:cytoplasm"/>
    <property type="evidence" value="ECO:0007669"/>
    <property type="project" value="UniProtKB-SubCell"/>
</dbReference>
<organism evidence="9 10">
    <name type="scientific">Peronospora matthiolae</name>
    <dbReference type="NCBI Taxonomy" id="2874970"/>
    <lineage>
        <taxon>Eukaryota</taxon>
        <taxon>Sar</taxon>
        <taxon>Stramenopiles</taxon>
        <taxon>Oomycota</taxon>
        <taxon>Peronosporomycetes</taxon>
        <taxon>Peronosporales</taxon>
        <taxon>Peronosporaceae</taxon>
        <taxon>Peronospora</taxon>
    </lineage>
</organism>
<keyword evidence="4" id="KW-0963">Cytoplasm</keyword>
<dbReference type="PANTHER" id="PTHR13587:SF7">
    <property type="entry name" value="INTEGRATOR COMPLEX SUBUNIT 3"/>
    <property type="match status" value="1"/>
</dbReference>
<feature type="domain" description="Integrator complex subunit 3 N-terminal" evidence="7">
    <location>
        <begin position="132"/>
        <end position="529"/>
    </location>
</feature>
<evidence type="ECO:0000256" key="4">
    <source>
        <dbReference type="ARBA" id="ARBA00022490"/>
    </source>
</evidence>
<feature type="compositionally biased region" description="Pro residues" evidence="6">
    <location>
        <begin position="1"/>
        <end position="14"/>
    </location>
</feature>
<dbReference type="GO" id="GO:0005634">
    <property type="term" value="C:nucleus"/>
    <property type="evidence" value="ECO:0007669"/>
    <property type="project" value="UniProtKB-SubCell"/>
</dbReference>
<proteinExistence type="inferred from homology"/>
<dbReference type="InterPro" id="IPR019333">
    <property type="entry name" value="INTS3_N"/>
</dbReference>
<evidence type="ECO:0000256" key="2">
    <source>
        <dbReference type="ARBA" id="ARBA00004496"/>
    </source>
</evidence>
<comment type="similarity">
    <text evidence="3">Belongs to the Integrator subunit 3 family.</text>
</comment>
<feature type="region of interest" description="Disordered" evidence="6">
    <location>
        <begin position="558"/>
        <end position="633"/>
    </location>
</feature>
<dbReference type="InterPro" id="IPR045334">
    <property type="entry name" value="INTS3"/>
</dbReference>
<feature type="region of interest" description="Disordered" evidence="6">
    <location>
        <begin position="1"/>
        <end position="82"/>
    </location>
</feature>
<dbReference type="Pfam" id="PF10189">
    <property type="entry name" value="Ints3_N"/>
    <property type="match status" value="1"/>
</dbReference>
<evidence type="ECO:0000259" key="7">
    <source>
        <dbReference type="Pfam" id="PF10189"/>
    </source>
</evidence>